<proteinExistence type="predicted"/>
<dbReference type="EMBL" id="JBFXLS010000008">
    <property type="protein sequence ID" value="KAL2831745.1"/>
    <property type="molecule type" value="Genomic_DNA"/>
</dbReference>
<protein>
    <submittedName>
        <fullName evidence="2">Uncharacterized protein</fullName>
    </submittedName>
</protein>
<keyword evidence="3" id="KW-1185">Reference proteome</keyword>
<organism evidence="2 3">
    <name type="scientific">Aspergillus cavernicola</name>
    <dbReference type="NCBI Taxonomy" id="176166"/>
    <lineage>
        <taxon>Eukaryota</taxon>
        <taxon>Fungi</taxon>
        <taxon>Dikarya</taxon>
        <taxon>Ascomycota</taxon>
        <taxon>Pezizomycotina</taxon>
        <taxon>Eurotiomycetes</taxon>
        <taxon>Eurotiomycetidae</taxon>
        <taxon>Eurotiales</taxon>
        <taxon>Aspergillaceae</taxon>
        <taxon>Aspergillus</taxon>
        <taxon>Aspergillus subgen. Nidulantes</taxon>
    </lineage>
</organism>
<feature type="region of interest" description="Disordered" evidence="1">
    <location>
        <begin position="1"/>
        <end position="26"/>
    </location>
</feature>
<evidence type="ECO:0000313" key="2">
    <source>
        <dbReference type="EMBL" id="KAL2831745.1"/>
    </source>
</evidence>
<comment type="caution">
    <text evidence="2">The sequence shown here is derived from an EMBL/GenBank/DDBJ whole genome shotgun (WGS) entry which is preliminary data.</text>
</comment>
<evidence type="ECO:0000313" key="3">
    <source>
        <dbReference type="Proteomes" id="UP001610335"/>
    </source>
</evidence>
<sequence length="96" mass="10545">MTTPAPTPTPKSTKSTTKSSTSSARLQNDFGADLWVRKGTTDHRHPTAGRGLFAGLQDQKQYNVGDGWAKRNSSETQGLFGMFFSRFFGGSYRPPE</sequence>
<dbReference type="Proteomes" id="UP001610335">
    <property type="component" value="Unassembled WGS sequence"/>
</dbReference>
<name>A0ABR4IVE7_9EURO</name>
<accession>A0ABR4IVE7</accession>
<evidence type="ECO:0000256" key="1">
    <source>
        <dbReference type="SAM" id="MobiDB-lite"/>
    </source>
</evidence>
<gene>
    <name evidence="2" type="ORF">BDW59DRAFT_139951</name>
</gene>
<feature type="compositionally biased region" description="Low complexity" evidence="1">
    <location>
        <begin position="10"/>
        <end position="24"/>
    </location>
</feature>
<reference evidence="2 3" key="1">
    <citation type="submission" date="2024-07" db="EMBL/GenBank/DDBJ databases">
        <title>Section-level genome sequencing and comparative genomics of Aspergillus sections Usti and Cavernicolus.</title>
        <authorList>
            <consortium name="Lawrence Berkeley National Laboratory"/>
            <person name="Nybo J.L."/>
            <person name="Vesth T.C."/>
            <person name="Theobald S."/>
            <person name="Frisvad J.C."/>
            <person name="Larsen T.O."/>
            <person name="Kjaerboelling I."/>
            <person name="Rothschild-Mancinelli K."/>
            <person name="Lyhne E.K."/>
            <person name="Kogle M.E."/>
            <person name="Barry K."/>
            <person name="Clum A."/>
            <person name="Na H."/>
            <person name="Ledsgaard L."/>
            <person name="Lin J."/>
            <person name="Lipzen A."/>
            <person name="Kuo A."/>
            <person name="Riley R."/>
            <person name="Mondo S."/>
            <person name="LaButti K."/>
            <person name="Haridas S."/>
            <person name="Pangalinan J."/>
            <person name="Salamov A.A."/>
            <person name="Simmons B.A."/>
            <person name="Magnuson J.K."/>
            <person name="Chen J."/>
            <person name="Drula E."/>
            <person name="Henrissat B."/>
            <person name="Wiebenga A."/>
            <person name="Lubbers R.J."/>
            <person name="Gomes A.C."/>
            <person name="Makela M.R."/>
            <person name="Stajich J."/>
            <person name="Grigoriev I.V."/>
            <person name="Mortensen U.H."/>
            <person name="De vries R.P."/>
            <person name="Baker S.E."/>
            <person name="Andersen M.R."/>
        </authorList>
    </citation>
    <scope>NUCLEOTIDE SEQUENCE [LARGE SCALE GENOMIC DNA]</scope>
    <source>
        <strain evidence="2 3">CBS 600.67</strain>
    </source>
</reference>